<name>A0A9N7LUX6_9MYCO</name>
<dbReference type="EMBL" id="AP026368">
    <property type="protein sequence ID" value="BDN85406.1"/>
    <property type="molecule type" value="Genomic_DNA"/>
</dbReference>
<accession>A0A9N7LUX6</accession>
<dbReference type="AlphaFoldDB" id="A0A9N7LUX6"/>
<dbReference type="RefSeq" id="WP_012552898.1">
    <property type="nucleotide sequence ID" value="NZ_AP026368.1"/>
</dbReference>
<keyword evidence="3" id="KW-1185">Reference proteome</keyword>
<keyword evidence="2" id="KW-0614">Plasmid</keyword>
<reference evidence="2" key="1">
    <citation type="submission" date="2022-06" db="EMBL/GenBank/DDBJ databases">
        <title>Complete genome sequence of Mycobacterium pseudoshottsii NJB1907-Z4.</title>
        <authorList>
            <person name="Komine T."/>
            <person name="Fukano H."/>
            <person name="Wada S."/>
        </authorList>
    </citation>
    <scope>NUCLEOTIDE SEQUENCE</scope>
    <source>
        <strain evidence="2">NJB1907-Z4</strain>
        <plasmid evidence="2">pMUM005</plasmid>
    </source>
</reference>
<protein>
    <submittedName>
        <fullName evidence="2">Uncharacterized protein</fullName>
    </submittedName>
</protein>
<sequence>MQADETLQVTPPAAESANVLTGAATVEFAARVPEQSALATAQGAADAVHAASMWAPSVSASAGVSQQVPAAAAALAPHGGAVAQCNSQSLAEDLETDTQNAQDLTPHPAVSI</sequence>
<evidence type="ECO:0000313" key="3">
    <source>
        <dbReference type="Proteomes" id="UP001058626"/>
    </source>
</evidence>
<proteinExistence type="predicted"/>
<organism evidence="2 3">
    <name type="scientific">Mycobacterium pseudoshottsii</name>
    <dbReference type="NCBI Taxonomy" id="265949"/>
    <lineage>
        <taxon>Bacteria</taxon>
        <taxon>Bacillati</taxon>
        <taxon>Actinomycetota</taxon>
        <taxon>Actinomycetes</taxon>
        <taxon>Mycobacteriales</taxon>
        <taxon>Mycobacteriaceae</taxon>
        <taxon>Mycobacterium</taxon>
        <taxon>Mycobacterium ulcerans group</taxon>
    </lineage>
</organism>
<evidence type="ECO:0000256" key="1">
    <source>
        <dbReference type="SAM" id="MobiDB-lite"/>
    </source>
</evidence>
<feature type="region of interest" description="Disordered" evidence="1">
    <location>
        <begin position="93"/>
        <end position="112"/>
    </location>
</feature>
<gene>
    <name evidence="2" type="ORF">NJB1907Z4_P0580</name>
</gene>
<evidence type="ECO:0000313" key="2">
    <source>
        <dbReference type="EMBL" id="BDN85406.1"/>
    </source>
</evidence>
<geneLocation type="plasmid" evidence="2 3">
    <name>pMUM005</name>
</geneLocation>
<dbReference type="Proteomes" id="UP001058626">
    <property type="component" value="Plasmid pMUM005"/>
</dbReference>